<sequence>MLYIDLCTTICCTHTHTKIDLCTTKKHTLTSTLKWLFLNKLVATLTILLCHCRQDDAVGAGIKHNLLEVQSLDAEDSGLRSTSEAQAEPASSDQTILTCETTTTTSDSCKSNTLDLFTSTSDLSNSNSSKSTTTLSASSDSAMDKKTKRKESSLPEAPKTRPKIVSFFKRTLRRGKSTNAVEEISINPQDDNNWAAKNFDQPRSGSSSRSSSGGTGHNTESSNLMVVCDMDAEYDPEHR</sequence>
<feature type="compositionally biased region" description="Basic and acidic residues" evidence="1">
    <location>
        <begin position="142"/>
        <end position="153"/>
    </location>
</feature>
<dbReference type="EnsemblMetazoa" id="BGLB032704-RA">
    <property type="protein sequence ID" value="BGLB032704-PA"/>
    <property type="gene ID" value="BGLB032704"/>
</dbReference>
<dbReference type="AlphaFoldDB" id="A0A2C9LME9"/>
<feature type="compositionally biased region" description="Low complexity" evidence="1">
    <location>
        <begin position="203"/>
        <end position="212"/>
    </location>
</feature>
<evidence type="ECO:0000256" key="1">
    <source>
        <dbReference type="SAM" id="MobiDB-lite"/>
    </source>
</evidence>
<accession>A0A2C9LME9</accession>
<evidence type="ECO:0000313" key="2">
    <source>
        <dbReference type="EnsemblMetazoa" id="BGLB032704-PA"/>
    </source>
</evidence>
<protein>
    <submittedName>
        <fullName evidence="2">Uncharacterized protein</fullName>
    </submittedName>
</protein>
<dbReference type="KEGG" id="bgt:106074449"/>
<feature type="region of interest" description="Disordered" evidence="1">
    <location>
        <begin position="179"/>
        <end position="239"/>
    </location>
</feature>
<name>A0A2C9LME9_BIOGL</name>
<feature type="compositionally biased region" description="Low complexity" evidence="1">
    <location>
        <begin position="120"/>
        <end position="141"/>
    </location>
</feature>
<gene>
    <name evidence="2" type="primary">106074449</name>
</gene>
<dbReference type="VEuPathDB" id="VectorBase:BGLB032704"/>
<feature type="region of interest" description="Disordered" evidence="1">
    <location>
        <begin position="120"/>
        <end position="164"/>
    </location>
</feature>
<proteinExistence type="predicted"/>
<reference evidence="2" key="1">
    <citation type="submission" date="2020-05" db="UniProtKB">
        <authorList>
            <consortium name="EnsemblMetazoa"/>
        </authorList>
    </citation>
    <scope>IDENTIFICATION</scope>
    <source>
        <strain evidence="2">BB02</strain>
    </source>
</reference>
<organism evidence="2 3">
    <name type="scientific">Biomphalaria glabrata</name>
    <name type="common">Bloodfluke planorb</name>
    <name type="synonym">Freshwater snail</name>
    <dbReference type="NCBI Taxonomy" id="6526"/>
    <lineage>
        <taxon>Eukaryota</taxon>
        <taxon>Metazoa</taxon>
        <taxon>Spiralia</taxon>
        <taxon>Lophotrochozoa</taxon>
        <taxon>Mollusca</taxon>
        <taxon>Gastropoda</taxon>
        <taxon>Heterobranchia</taxon>
        <taxon>Euthyneura</taxon>
        <taxon>Panpulmonata</taxon>
        <taxon>Hygrophila</taxon>
        <taxon>Lymnaeoidea</taxon>
        <taxon>Planorbidae</taxon>
        <taxon>Biomphalaria</taxon>
    </lineage>
</organism>
<dbReference type="VEuPathDB" id="VectorBase:BGLAX_042503"/>
<dbReference type="Proteomes" id="UP000076420">
    <property type="component" value="Unassembled WGS sequence"/>
</dbReference>
<feature type="compositionally biased region" description="Acidic residues" evidence="1">
    <location>
        <begin position="230"/>
        <end position="239"/>
    </location>
</feature>
<evidence type="ECO:0000313" key="3">
    <source>
        <dbReference type="Proteomes" id="UP000076420"/>
    </source>
</evidence>